<reference evidence="3 4" key="1">
    <citation type="submission" date="2018-08" db="EMBL/GenBank/DDBJ databases">
        <title>A genome reference for cultivated species of the human gut microbiota.</title>
        <authorList>
            <person name="Zou Y."/>
            <person name="Xue W."/>
            <person name="Luo G."/>
        </authorList>
    </citation>
    <scope>NUCLEOTIDE SEQUENCE [LARGE SCALE GENOMIC DNA]</scope>
    <source>
        <strain evidence="3 4">AF22-1</strain>
    </source>
</reference>
<evidence type="ECO:0000256" key="2">
    <source>
        <dbReference type="SAM" id="MobiDB-lite"/>
    </source>
</evidence>
<feature type="compositionally biased region" description="Low complexity" evidence="2">
    <location>
        <begin position="490"/>
        <end position="499"/>
    </location>
</feature>
<evidence type="ECO:0000313" key="3">
    <source>
        <dbReference type="EMBL" id="RGS45707.1"/>
    </source>
</evidence>
<dbReference type="Proteomes" id="UP000286113">
    <property type="component" value="Unassembled WGS sequence"/>
</dbReference>
<gene>
    <name evidence="3" type="ORF">DWX90_12550</name>
</gene>
<accession>A0AA93BD10</accession>
<protein>
    <submittedName>
        <fullName evidence="3">Uncharacterized protein</fullName>
    </submittedName>
</protein>
<name>A0AA93BD10_9BACT</name>
<evidence type="ECO:0000313" key="4">
    <source>
        <dbReference type="Proteomes" id="UP000286113"/>
    </source>
</evidence>
<feature type="coiled-coil region" evidence="1">
    <location>
        <begin position="328"/>
        <end position="373"/>
    </location>
</feature>
<comment type="caution">
    <text evidence="3">The sequence shown here is derived from an EMBL/GenBank/DDBJ whole genome shotgun (WGS) entry which is preliminary data.</text>
</comment>
<dbReference type="EMBL" id="QRVN01000030">
    <property type="protein sequence ID" value="RGS45707.1"/>
    <property type="molecule type" value="Genomic_DNA"/>
</dbReference>
<keyword evidence="1" id="KW-0175">Coiled coil</keyword>
<organism evidence="3 4">
    <name type="scientific">Segatella copri</name>
    <dbReference type="NCBI Taxonomy" id="165179"/>
    <lineage>
        <taxon>Bacteria</taxon>
        <taxon>Pseudomonadati</taxon>
        <taxon>Bacteroidota</taxon>
        <taxon>Bacteroidia</taxon>
        <taxon>Bacteroidales</taxon>
        <taxon>Prevotellaceae</taxon>
        <taxon>Segatella</taxon>
    </lineage>
</organism>
<evidence type="ECO:0000256" key="1">
    <source>
        <dbReference type="SAM" id="Coils"/>
    </source>
</evidence>
<feature type="region of interest" description="Disordered" evidence="2">
    <location>
        <begin position="485"/>
        <end position="511"/>
    </location>
</feature>
<sequence>MNENGELAFQPYTIPMGIHDVQIGVSLQMSISDIHTFATNYLTDRNSVTTRELQQLLNGTVETLLRQELRNQNYESAGLTAETVNVLKEKIRQTINQQVFGIECTQVLNITDSNQDFERFRQVERQLYNTEKELDFMHRTGEFRNRMEVEANSQQISSAQNAEDLRHALQGINKDQLLHDDELEEFVQMLESQKRIRQAKTQEEEFEALEDLRKNRLVKQEEMEVLEDELAHKKIPREEITEIMRIQSQQNIDTARLKAEWALDDSRTDHDWEREDLERRRNWGIEDEERERQWMLEEKEYNRDFNRKAKEDDYDFQQMMRQRELDKEDHLLARNEKLEDDRLAYERNRQEKMDDDQLEANRHQRQMDKLQQMAQMQVQLDQQKYQHEENVATIQSNEQMNRDNHFANMTAEQIRAAQLSHLTGDAQVAMANAYSGEKEAENLRQTAAEKEAMMQQMLQMQQQNSNAQMEAMMKMAGMIKDTATGISGAQQSQQQQRINQLEEENRRQQERVDHTQDVAMNNISQVSTAAANNLNAFNGGLGGNTAGSQAAPQQAAPQQELIECQCYNCGHTIHIAPGTPNCPDCGAPFQW</sequence>
<proteinExistence type="predicted"/>
<dbReference type="AlphaFoldDB" id="A0AA93BD10"/>